<reference evidence="23" key="2">
    <citation type="journal article" date="2022" name="Microb. Genom.">
        <title>A chromosome-scale genome assembly of the tomato pathogen Cladosporium fulvum reveals a compartmentalized genome architecture and the presence of a dispensable chromosome.</title>
        <authorList>
            <person name="Zaccaron A.Z."/>
            <person name="Chen L.H."/>
            <person name="Samaras A."/>
            <person name="Stergiopoulos I."/>
        </authorList>
    </citation>
    <scope>NUCLEOTIDE SEQUENCE</scope>
    <source>
        <strain evidence="23">Race5_Kim</strain>
    </source>
</reference>
<dbReference type="InterPro" id="IPR000719">
    <property type="entry name" value="Prot_kinase_dom"/>
</dbReference>
<evidence type="ECO:0000256" key="8">
    <source>
        <dbReference type="ARBA" id="ARBA00019973"/>
    </source>
</evidence>
<evidence type="ECO:0000256" key="19">
    <source>
        <dbReference type="ARBA" id="ARBA00048679"/>
    </source>
</evidence>
<feature type="compositionally biased region" description="Polar residues" evidence="21">
    <location>
        <begin position="438"/>
        <end position="447"/>
    </location>
</feature>
<organism evidence="23 24">
    <name type="scientific">Passalora fulva</name>
    <name type="common">Tomato leaf mold</name>
    <name type="synonym">Cladosporium fulvum</name>
    <dbReference type="NCBI Taxonomy" id="5499"/>
    <lineage>
        <taxon>Eukaryota</taxon>
        <taxon>Fungi</taxon>
        <taxon>Dikarya</taxon>
        <taxon>Ascomycota</taxon>
        <taxon>Pezizomycotina</taxon>
        <taxon>Dothideomycetes</taxon>
        <taxon>Dothideomycetidae</taxon>
        <taxon>Mycosphaerellales</taxon>
        <taxon>Mycosphaerellaceae</taxon>
        <taxon>Fulvia</taxon>
    </lineage>
</organism>
<evidence type="ECO:0000256" key="16">
    <source>
        <dbReference type="ARBA" id="ARBA00030980"/>
    </source>
</evidence>
<comment type="catalytic activity">
    <reaction evidence="18">
        <text>L-threonyl-[protein] + ATP = O-phospho-L-threonyl-[protein] + ADP + H(+)</text>
        <dbReference type="Rhea" id="RHEA:46608"/>
        <dbReference type="Rhea" id="RHEA-COMP:11060"/>
        <dbReference type="Rhea" id="RHEA-COMP:11605"/>
        <dbReference type="ChEBI" id="CHEBI:15378"/>
        <dbReference type="ChEBI" id="CHEBI:30013"/>
        <dbReference type="ChEBI" id="CHEBI:30616"/>
        <dbReference type="ChEBI" id="CHEBI:61977"/>
        <dbReference type="ChEBI" id="CHEBI:456216"/>
        <dbReference type="EC" id="2.7.11.1"/>
    </reaction>
</comment>
<dbReference type="PROSITE" id="PS00107">
    <property type="entry name" value="PROTEIN_KINASE_ATP"/>
    <property type="match status" value="1"/>
</dbReference>
<feature type="region of interest" description="Disordered" evidence="21">
    <location>
        <begin position="1156"/>
        <end position="1180"/>
    </location>
</feature>
<dbReference type="GO" id="GO:0005524">
    <property type="term" value="F:ATP binding"/>
    <property type="evidence" value="ECO:0007669"/>
    <property type="project" value="UniProtKB-UniRule"/>
</dbReference>
<keyword evidence="12 20" id="KW-0547">Nucleotide-binding</keyword>
<dbReference type="PROSITE" id="PS50011">
    <property type="entry name" value="PROTEIN_KINASE_DOM"/>
    <property type="match status" value="2"/>
</dbReference>
<dbReference type="PROSITE" id="PS00257">
    <property type="entry name" value="BOMBESIN"/>
    <property type="match status" value="1"/>
</dbReference>
<dbReference type="InterPro" id="IPR008271">
    <property type="entry name" value="Ser/Thr_kinase_AS"/>
</dbReference>
<feature type="domain" description="Protein kinase" evidence="22">
    <location>
        <begin position="939"/>
        <end position="1263"/>
    </location>
</feature>
<feature type="compositionally biased region" description="Basic and acidic residues" evidence="21">
    <location>
        <begin position="1401"/>
        <end position="1414"/>
    </location>
</feature>
<comment type="subcellular location">
    <subcellularLocation>
        <location evidence="2">Secreted</location>
    </subcellularLocation>
</comment>
<dbReference type="EMBL" id="CP090172">
    <property type="protein sequence ID" value="UJO23016.1"/>
    <property type="molecule type" value="Genomic_DNA"/>
</dbReference>
<accession>A0A9Q8PI96</accession>
<keyword evidence="14" id="KW-0027">Amidation</keyword>
<proteinExistence type="inferred from homology"/>
<feature type="compositionally biased region" description="Basic and acidic residues" evidence="21">
    <location>
        <begin position="262"/>
        <end position="287"/>
    </location>
</feature>
<evidence type="ECO:0000256" key="20">
    <source>
        <dbReference type="PROSITE-ProRule" id="PRU10141"/>
    </source>
</evidence>
<evidence type="ECO:0000256" key="9">
    <source>
        <dbReference type="ARBA" id="ARBA00022525"/>
    </source>
</evidence>
<evidence type="ECO:0000256" key="12">
    <source>
        <dbReference type="ARBA" id="ARBA00022741"/>
    </source>
</evidence>
<feature type="compositionally biased region" description="Acidic residues" evidence="21">
    <location>
        <begin position="631"/>
        <end position="641"/>
    </location>
</feature>
<evidence type="ECO:0000256" key="18">
    <source>
        <dbReference type="ARBA" id="ARBA00047899"/>
    </source>
</evidence>
<dbReference type="InterPro" id="IPR001245">
    <property type="entry name" value="Ser-Thr/Tyr_kinase_cat_dom"/>
</dbReference>
<feature type="region of interest" description="Disordered" evidence="21">
    <location>
        <begin position="1"/>
        <end position="27"/>
    </location>
</feature>
<dbReference type="OrthoDB" id="310217at2759"/>
<sequence>MAPKRLSREGLPTRTRNKSETDDARERLQEDLGTSWVSGPNIGSGAFAQDCCLYLKQNRKGRIIDRFVFKNSDVEESMWPYWEQKSGATKTVPNEILAMRRLNDLEGAKETVVRLRNWRIVEIVRPKLRRNKHRMHLYLEFCPFGTVQSVAKAHKQWRENHGLARDRDTYIPEPWLWTLLESLATAGLLMQQGSLDAESDSEWDLIVHKDITSHNVLLGCKSSNTFRGYPGVPKLADFGKALVLRHGDDHITTSRNPQQEGSDEKYVNTDAPEEHKDKLEGQQDPDRFQRYSGQVNVWAVGHLMWALISGEDQHDCDYTEDEAQKPRDFDEEIAGEYSETLLDLVYQCLEYLPENRPTFTQILEHIRASDDDDEPKANVFHDLRNAGKDQFLWKRYGLNVDGKERYALRSMLKTEAAGDVDFPGTPPSPLRKEGKPQGSETYTPTSSDRAREEESESEEEEESEGSEEHWMLGRGEDYGKAGKRGREDGENEEDEEEEKQERETPRKKLKTLPNDEEESDVVPGGDEEIDVSSLTGVKNGQESADEGDNERSSQQRASEGEDESEDLPEQTDDGQGEDEDSQKQTNEDDGLADSQEQTTDGEDEDQGSQKPTKDDEDQNEDTSRKLNREDGGDDAEKDSDSEERGKPREESSSEDDEEDEDNNDDGAGPDAPPGQPNLRDPDADEDEDDGKAHPEQLDDTGGEGNGEPQDGVDRATSEEPAGNDDNYAASVPAVPAAVPYDEADAKQAWWDLEMETYRARKGRKGGPPTAKTPKAWLNISEDDRPAMFTAIQNWRASVAAFEAALEPVGPPAADDVTAVDGYISGQQEKISLLDAVLTNVGALITARGGHAEPEHTVAYLTRLRAERQADRDTRQILLDGVEQAQQDLPDADDEDDDAARVDWEEQDRNARNEQAVEDDEEQLKRARLLRAELDLSKGWIGGPVLGEGKFGKVTASFRQDSNGSIVDRVAIKDTDTASTHQTENMDVEVVAMYRLRALKGSSSVVAIRNYRPDNDGKRVRIFMEYCPYGTLWSLIKRYCQHNRVKPRDEPTAYLPEAFVWAVFESLAQAGMLMETGDLESDNPLSRNWELIVHRDFKAINIMLGNASQDAFRGYPQAKVGDFGAALTFSEQPAPLGTMTVDVGSYDKRSALEEMRKRYTNPSQHSAPEERNPKLEGAKTPPAFSSATNVWGVGMQIWGLIKKCRGDDDFLEDDEWSRPRGPRAFTPQQVQYYSPHLLKLVRQCVEYLPEERISFRDLLKQIRKRRSDERKTTADELRHARAGNALWGKHSLLLERERYALGLSLATEAENDEKWPKDDTFPLPPKPEPKPKRNDGESDSSDSDSSDDLGGPQGAVANLPPKTPTVDKPSGGQVARGSVGNSQPSSGSGGKRKAGDELDESDGPRTARKASDGER</sequence>
<keyword evidence="9" id="KW-0964">Secreted</keyword>
<dbReference type="Pfam" id="PF07714">
    <property type="entry name" value="PK_Tyr_Ser-Thr"/>
    <property type="match status" value="1"/>
</dbReference>
<feature type="compositionally biased region" description="Acidic residues" evidence="21">
    <location>
        <begin position="453"/>
        <end position="465"/>
    </location>
</feature>
<evidence type="ECO:0000256" key="15">
    <source>
        <dbReference type="ARBA" id="ARBA00022840"/>
    </source>
</evidence>
<feature type="compositionally biased region" description="Acidic residues" evidence="21">
    <location>
        <begin position="489"/>
        <end position="498"/>
    </location>
</feature>
<feature type="compositionally biased region" description="Basic and acidic residues" evidence="21">
    <location>
        <begin position="621"/>
        <end position="630"/>
    </location>
</feature>
<feature type="compositionally biased region" description="Basic and acidic residues" evidence="21">
    <location>
        <begin position="17"/>
        <end position="27"/>
    </location>
</feature>
<dbReference type="RefSeq" id="XP_047767382.1">
    <property type="nucleotide sequence ID" value="XM_047910824.1"/>
</dbReference>
<dbReference type="GO" id="GO:0005576">
    <property type="term" value="C:extracellular region"/>
    <property type="evidence" value="ECO:0007669"/>
    <property type="project" value="UniProtKB-SubCell"/>
</dbReference>
<feature type="compositionally biased region" description="Polar residues" evidence="21">
    <location>
        <begin position="532"/>
        <end position="542"/>
    </location>
</feature>
<dbReference type="Gene3D" id="1.10.510.10">
    <property type="entry name" value="Transferase(Phosphotransferase) domain 1"/>
    <property type="match status" value="2"/>
</dbReference>
<keyword evidence="11" id="KW-0808">Transferase</keyword>
<feature type="compositionally biased region" description="Acidic residues" evidence="21">
    <location>
        <begin position="652"/>
        <end position="664"/>
    </location>
</feature>
<evidence type="ECO:0000256" key="2">
    <source>
        <dbReference type="ARBA" id="ARBA00004613"/>
    </source>
</evidence>
<dbReference type="InterPro" id="IPR017441">
    <property type="entry name" value="Protein_kinase_ATP_BS"/>
</dbReference>
<dbReference type="Gene3D" id="3.30.200.20">
    <property type="entry name" value="Phosphorylase Kinase, domain 1"/>
    <property type="match status" value="1"/>
</dbReference>
<dbReference type="InterPro" id="IPR008266">
    <property type="entry name" value="Tyr_kinase_AS"/>
</dbReference>
<dbReference type="PANTHER" id="PTHR43671:SF98">
    <property type="entry name" value="SERINE_THREONINE-PROTEIN KINASE NEK11"/>
    <property type="match status" value="1"/>
</dbReference>
<dbReference type="PANTHER" id="PTHR43671">
    <property type="entry name" value="SERINE/THREONINE-PROTEIN KINASE NEK"/>
    <property type="match status" value="1"/>
</dbReference>
<dbReference type="KEGG" id="ffu:CLAFUR5_11676"/>
<dbReference type="SMART" id="SM00220">
    <property type="entry name" value="S_TKc"/>
    <property type="match status" value="1"/>
</dbReference>
<keyword evidence="10" id="KW-0723">Serine/threonine-protein kinase</keyword>
<feature type="compositionally biased region" description="Basic and acidic residues" evidence="21">
    <location>
        <begin position="642"/>
        <end position="651"/>
    </location>
</feature>
<evidence type="ECO:0000313" key="23">
    <source>
        <dbReference type="EMBL" id="UJO23016.1"/>
    </source>
</evidence>
<feature type="region of interest" description="Disordered" evidence="21">
    <location>
        <begin position="250"/>
        <end position="287"/>
    </location>
</feature>
<comment type="similarity">
    <text evidence="4">Belongs to the protein kinase superfamily. NEK Ser/Thr protein kinase family. NIMA subfamily.</text>
</comment>
<dbReference type="PROSITE" id="PS00109">
    <property type="entry name" value="PROTEIN_KINASE_TYR"/>
    <property type="match status" value="1"/>
</dbReference>
<evidence type="ECO:0000256" key="13">
    <source>
        <dbReference type="ARBA" id="ARBA00022777"/>
    </source>
</evidence>
<feature type="region of interest" description="Disordered" evidence="21">
    <location>
        <begin position="417"/>
        <end position="733"/>
    </location>
</feature>
<feature type="compositionally biased region" description="Basic and acidic residues" evidence="21">
    <location>
        <begin position="1326"/>
        <end position="1335"/>
    </location>
</feature>
<protein>
    <recommendedName>
        <fullName evidence="8">EKC/KEOPS complex subunit BUD32</fullName>
        <ecNumber evidence="6">2.7.11.1</ecNumber>
    </recommendedName>
    <alternativeName>
        <fullName evidence="16 17">Atypical Serine/threonine protein kinase BUD32</fullName>
    </alternativeName>
    <alternativeName>
        <fullName evidence="7">EKC/KEOPS complex subunit bud32</fullName>
    </alternativeName>
</protein>
<evidence type="ECO:0000256" key="4">
    <source>
        <dbReference type="ARBA" id="ARBA00010886"/>
    </source>
</evidence>
<keyword evidence="15 20" id="KW-0067">ATP-binding</keyword>
<dbReference type="GeneID" id="71991554"/>
<feature type="compositionally biased region" description="Basic and acidic residues" evidence="21">
    <location>
        <begin position="466"/>
        <end position="488"/>
    </location>
</feature>
<dbReference type="PROSITE" id="PS00108">
    <property type="entry name" value="PROTEIN_KINASE_ST"/>
    <property type="match status" value="1"/>
</dbReference>
<comment type="subunit">
    <text evidence="5">Component of the EKC/KEOPS complex composed of at least BUD32, CGI121, GON7, KAE1 and PCC1; the whole complex dimerizes.</text>
</comment>
<evidence type="ECO:0000313" key="24">
    <source>
        <dbReference type="Proteomes" id="UP000756132"/>
    </source>
</evidence>
<feature type="compositionally biased region" description="Acidic residues" evidence="21">
    <location>
        <begin position="1336"/>
        <end position="1346"/>
    </location>
</feature>
<dbReference type="Proteomes" id="UP000756132">
    <property type="component" value="Chromosome 10"/>
</dbReference>
<feature type="compositionally biased region" description="Basic and acidic residues" evidence="21">
    <location>
        <begin position="1166"/>
        <end position="1176"/>
    </location>
</feature>
<gene>
    <name evidence="23" type="ORF">CLAFUR5_11676</name>
</gene>
<evidence type="ECO:0000256" key="3">
    <source>
        <dbReference type="ARBA" id="ARBA00010012"/>
    </source>
</evidence>
<dbReference type="SUPFAM" id="SSF56112">
    <property type="entry name" value="Protein kinase-like (PK-like)"/>
    <property type="match status" value="2"/>
</dbReference>
<keyword evidence="13" id="KW-0418">Kinase</keyword>
<dbReference type="Pfam" id="PF00069">
    <property type="entry name" value="Pkinase"/>
    <property type="match status" value="1"/>
</dbReference>
<comment type="function">
    <text evidence="1">Component of the EKC/KEOPS complex that is required for the formation of a threonylcarbamoyl group on adenosine at position 37 (t(6)A37) in tRNAs that read codons beginning with adenine. The complex is probably involved in the transfer of the threonylcarbamoyl moiety of threonylcarbamoyl-AMP (TC-AMP) to the N6 group of A37. BUD32 has ATPase activity in the context of the EKC/KEOPS complex and likely plays a supporting role to the catalytic subunit KAE1. The EKC/KEOPS complex also promotes both telomere uncapping and telomere elongation. The complex is required for efficient recruitment of transcriptional coactivators.</text>
</comment>
<evidence type="ECO:0000256" key="7">
    <source>
        <dbReference type="ARBA" id="ARBA00013948"/>
    </source>
</evidence>
<reference evidence="23" key="1">
    <citation type="submission" date="2021-12" db="EMBL/GenBank/DDBJ databases">
        <authorList>
            <person name="Zaccaron A."/>
            <person name="Stergiopoulos I."/>
        </authorList>
    </citation>
    <scope>NUCLEOTIDE SEQUENCE</scope>
    <source>
        <strain evidence="23">Race5_Kim</strain>
    </source>
</reference>
<dbReference type="InterPro" id="IPR000874">
    <property type="entry name" value="Bombesin"/>
</dbReference>
<evidence type="ECO:0000256" key="21">
    <source>
        <dbReference type="SAM" id="MobiDB-lite"/>
    </source>
</evidence>
<evidence type="ECO:0000256" key="1">
    <source>
        <dbReference type="ARBA" id="ARBA00003747"/>
    </source>
</evidence>
<comment type="similarity">
    <text evidence="3">Belongs to the bombesin/neuromedin-B/ranatensin family.</text>
</comment>
<feature type="domain" description="Protein kinase" evidence="22">
    <location>
        <begin position="36"/>
        <end position="368"/>
    </location>
</feature>
<evidence type="ECO:0000256" key="10">
    <source>
        <dbReference type="ARBA" id="ARBA00022527"/>
    </source>
</evidence>
<evidence type="ECO:0000256" key="11">
    <source>
        <dbReference type="ARBA" id="ARBA00022679"/>
    </source>
</evidence>
<evidence type="ECO:0000256" key="14">
    <source>
        <dbReference type="ARBA" id="ARBA00022815"/>
    </source>
</evidence>
<evidence type="ECO:0000256" key="17">
    <source>
        <dbReference type="ARBA" id="ARBA00033194"/>
    </source>
</evidence>
<dbReference type="EC" id="2.7.11.1" evidence="6"/>
<comment type="catalytic activity">
    <reaction evidence="19">
        <text>L-seryl-[protein] + ATP = O-phospho-L-seryl-[protein] + ADP + H(+)</text>
        <dbReference type="Rhea" id="RHEA:17989"/>
        <dbReference type="Rhea" id="RHEA-COMP:9863"/>
        <dbReference type="Rhea" id="RHEA-COMP:11604"/>
        <dbReference type="ChEBI" id="CHEBI:15378"/>
        <dbReference type="ChEBI" id="CHEBI:29999"/>
        <dbReference type="ChEBI" id="CHEBI:30616"/>
        <dbReference type="ChEBI" id="CHEBI:83421"/>
        <dbReference type="ChEBI" id="CHEBI:456216"/>
        <dbReference type="EC" id="2.7.11.1"/>
    </reaction>
</comment>
<feature type="compositionally biased region" description="Acidic residues" evidence="21">
    <location>
        <begin position="560"/>
        <end position="580"/>
    </location>
</feature>
<evidence type="ECO:0000256" key="5">
    <source>
        <dbReference type="ARBA" id="ARBA00011534"/>
    </source>
</evidence>
<evidence type="ECO:0000256" key="6">
    <source>
        <dbReference type="ARBA" id="ARBA00012513"/>
    </source>
</evidence>
<dbReference type="InterPro" id="IPR011009">
    <property type="entry name" value="Kinase-like_dom_sf"/>
</dbReference>
<name>A0A9Q8PI96_PASFU</name>
<keyword evidence="24" id="KW-1185">Reference proteome</keyword>
<evidence type="ECO:0000259" key="22">
    <source>
        <dbReference type="PROSITE" id="PS50011"/>
    </source>
</evidence>
<feature type="region of interest" description="Disordered" evidence="21">
    <location>
        <begin position="1309"/>
        <end position="1414"/>
    </location>
</feature>
<dbReference type="GO" id="GO:0004674">
    <property type="term" value="F:protein serine/threonine kinase activity"/>
    <property type="evidence" value="ECO:0007669"/>
    <property type="project" value="UniProtKB-KW"/>
</dbReference>
<feature type="compositionally biased region" description="Acidic residues" evidence="21">
    <location>
        <begin position="514"/>
        <end position="530"/>
    </location>
</feature>
<dbReference type="InterPro" id="IPR050660">
    <property type="entry name" value="NEK_Ser/Thr_kinase"/>
</dbReference>
<feature type="binding site" evidence="20">
    <location>
        <position position="972"/>
    </location>
    <ligand>
        <name>ATP</name>
        <dbReference type="ChEBI" id="CHEBI:30616"/>
    </ligand>
</feature>